<sequence length="143" mass="16152">MGFKLNLKGSSEEFTIEQENIVSVKFLSDTNDSSNARSTDLSIGFEIEGKIIPSIGQNEIEDPTRKLLLWSLVSAEDLEAYKNVTLEVILAGNVVRKINLTNAFLIDYNEYFDEKNGNGMFLVKIKQKKEKIKEIVIEGGYQK</sequence>
<dbReference type="HOGENOM" id="CLU_127518_0_0_0"/>
<dbReference type="OrthoDB" id="9810984at2"/>
<protein>
    <recommendedName>
        <fullName evidence="3">Membrane-associated protease 1</fullName>
    </recommendedName>
</protein>
<evidence type="ECO:0000313" key="1">
    <source>
        <dbReference type="EMBL" id="ACZ01082.1"/>
    </source>
</evidence>
<gene>
    <name evidence="1" type="ordered locus">Smon_0604</name>
</gene>
<reference evidence="1 2" key="1">
    <citation type="journal article" date="2009" name="Stand. Genomic Sci.">
        <title>Complete genome sequence of Streptobacillus moniliformis type strain (9901T).</title>
        <authorList>
            <person name="Nolan M."/>
            <person name="Gronow S."/>
            <person name="Lapidus A."/>
            <person name="Ivanova N."/>
            <person name="Copeland A."/>
            <person name="Lucas S."/>
            <person name="Del Rio T.G."/>
            <person name="Chen F."/>
            <person name="Tice H."/>
            <person name="Pitluck S."/>
            <person name="Cheng J.F."/>
            <person name="Sims D."/>
            <person name="Meincke L."/>
            <person name="Bruce D."/>
            <person name="Goodwin L."/>
            <person name="Brettin T."/>
            <person name="Han C."/>
            <person name="Detter J.C."/>
            <person name="Ovchinikova G."/>
            <person name="Pati A."/>
            <person name="Mavromatis K."/>
            <person name="Mikhailova N."/>
            <person name="Chen A."/>
            <person name="Palaniappan K."/>
            <person name="Land M."/>
            <person name="Hauser L."/>
            <person name="Chang Y.J."/>
            <person name="Jeffries C.D."/>
            <person name="Rohde M."/>
            <person name="Sproer C."/>
            <person name="Goker M."/>
            <person name="Bristow J."/>
            <person name="Eisen J.A."/>
            <person name="Markowitz V."/>
            <person name="Hugenholtz P."/>
            <person name="Kyrpides N.C."/>
            <person name="Klenk H.P."/>
            <person name="Chain P."/>
        </authorList>
    </citation>
    <scope>NUCLEOTIDE SEQUENCE [LARGE SCALE GENOMIC DNA]</scope>
    <source>
        <strain evidence="2">ATCC 14647 / DSM 12112 / NCTC 10651 / 9901</strain>
    </source>
</reference>
<dbReference type="STRING" id="519441.Smon_0604"/>
<proteinExistence type="predicted"/>
<name>D1AXQ6_STRM9</name>
<dbReference type="AlphaFoldDB" id="D1AXQ6"/>
<evidence type="ECO:0008006" key="3">
    <source>
        <dbReference type="Google" id="ProtNLM"/>
    </source>
</evidence>
<accession>D1AXQ6</accession>
<organism evidence="1 2">
    <name type="scientific">Streptobacillus moniliformis (strain ATCC 14647 / DSM 12112 / NCTC 10651 / 9901)</name>
    <dbReference type="NCBI Taxonomy" id="519441"/>
    <lineage>
        <taxon>Bacteria</taxon>
        <taxon>Fusobacteriati</taxon>
        <taxon>Fusobacteriota</taxon>
        <taxon>Fusobacteriia</taxon>
        <taxon>Fusobacteriales</taxon>
        <taxon>Leptotrichiaceae</taxon>
        <taxon>Streptobacillus</taxon>
    </lineage>
</organism>
<dbReference type="KEGG" id="smf:Smon_0604"/>
<evidence type="ECO:0000313" key="2">
    <source>
        <dbReference type="Proteomes" id="UP000002072"/>
    </source>
</evidence>
<keyword evidence="2" id="KW-1185">Reference proteome</keyword>
<dbReference type="RefSeq" id="WP_012858634.1">
    <property type="nucleotide sequence ID" value="NC_013515.1"/>
</dbReference>
<dbReference type="eggNOG" id="ENOG50316XK">
    <property type="taxonomic scope" value="Bacteria"/>
</dbReference>
<dbReference type="Proteomes" id="UP000002072">
    <property type="component" value="Chromosome"/>
</dbReference>
<dbReference type="EMBL" id="CP001779">
    <property type="protein sequence ID" value="ACZ01082.1"/>
    <property type="molecule type" value="Genomic_DNA"/>
</dbReference>
<dbReference type="GeneID" id="29674237"/>